<keyword evidence="3" id="KW-1185">Reference proteome</keyword>
<feature type="compositionally biased region" description="Low complexity" evidence="1">
    <location>
        <begin position="259"/>
        <end position="273"/>
    </location>
</feature>
<accession>A0A640KFF5</accession>
<name>A0A640KFF5_LEITA</name>
<feature type="region of interest" description="Disordered" evidence="1">
    <location>
        <begin position="251"/>
        <end position="273"/>
    </location>
</feature>
<dbReference type="OrthoDB" id="272229at2759"/>
<protein>
    <submittedName>
        <fullName evidence="2">Uncharacterized protein</fullName>
    </submittedName>
</protein>
<dbReference type="Proteomes" id="UP000419144">
    <property type="component" value="Unassembled WGS sequence"/>
</dbReference>
<organism evidence="2 3">
    <name type="scientific">Leishmania tarentolae</name>
    <name type="common">Sauroleishmania tarentolae</name>
    <dbReference type="NCBI Taxonomy" id="5689"/>
    <lineage>
        <taxon>Eukaryota</taxon>
        <taxon>Discoba</taxon>
        <taxon>Euglenozoa</taxon>
        <taxon>Kinetoplastea</taxon>
        <taxon>Metakinetoplastina</taxon>
        <taxon>Trypanosomatida</taxon>
        <taxon>Trypanosomatidae</taxon>
        <taxon>Leishmaniinae</taxon>
        <taxon>Leishmania</taxon>
        <taxon>lizard Leishmania</taxon>
    </lineage>
</organism>
<evidence type="ECO:0000256" key="1">
    <source>
        <dbReference type="SAM" id="MobiDB-lite"/>
    </source>
</evidence>
<proteinExistence type="predicted"/>
<dbReference type="EMBL" id="BLBS01000009">
    <property type="protein sequence ID" value="GET86229.1"/>
    <property type="molecule type" value="Genomic_DNA"/>
</dbReference>
<comment type="caution">
    <text evidence="2">The sequence shown here is derived from an EMBL/GenBank/DDBJ whole genome shotgun (WGS) entry which is preliminary data.</text>
</comment>
<reference evidence="2" key="1">
    <citation type="submission" date="2019-11" db="EMBL/GenBank/DDBJ databases">
        <title>Leishmania tarentolae CDS.</title>
        <authorList>
            <person name="Goto Y."/>
            <person name="Yamagishi J."/>
        </authorList>
    </citation>
    <scope>NUCLEOTIDE SEQUENCE [LARGE SCALE GENOMIC DNA]</scope>
    <source>
        <strain evidence="2">Parrot Tar II</strain>
    </source>
</reference>
<evidence type="ECO:0000313" key="2">
    <source>
        <dbReference type="EMBL" id="GET86229.1"/>
    </source>
</evidence>
<feature type="region of interest" description="Disordered" evidence="1">
    <location>
        <begin position="161"/>
        <end position="196"/>
    </location>
</feature>
<dbReference type="VEuPathDB" id="TriTrypDB:LtaPh_0809600"/>
<dbReference type="AlphaFoldDB" id="A0A640KFF5"/>
<evidence type="ECO:0000313" key="3">
    <source>
        <dbReference type="Proteomes" id="UP000419144"/>
    </source>
</evidence>
<feature type="compositionally biased region" description="Polar residues" evidence="1">
    <location>
        <begin position="176"/>
        <end position="187"/>
    </location>
</feature>
<gene>
    <name evidence="2" type="ORF">LtaPh_0809600</name>
</gene>
<sequence>MTSLVLRRDLSLEVPKLLIGAVQPYQTLAGPALTTSFLHRPDLLPFQRTAFSHAAVAPLYFHTLLHTLAEFAEAPRAVQHSAVKLRHAPKADFWESVGTLNCFYYSAHAPYGAPTEASVLDEHPAMGAVELVRPGHRMESDVKLTLFNNSHQPIASMLMTGPKGATREADDDDAVESTQGTSSTSPHARTAFPYVEPPTKDTTSAFGCAAVMMGGTQVDGGLYGDLIPMKGSGGFGQRAYYKVETAAASSLSPDARSRTSGTATAEEEPTTPSSVPIIMPPWLLYDCVQKFFFRLHSSGAFGGDAAIAPTEGWHVSAHHVVQTEDAVFGVPVEVVCAVPRVYASYRLPPWRHQLGLPAIPNGTVPCVCLRCETRQSGRLISTGVYFFCRW</sequence>